<dbReference type="InterPro" id="IPR050090">
    <property type="entry name" value="Tyrosine_recombinase_XerCD"/>
</dbReference>
<evidence type="ECO:0000256" key="5">
    <source>
        <dbReference type="ARBA" id="ARBA00022908"/>
    </source>
</evidence>
<comment type="caution">
    <text evidence="12">The sequence shown here is derived from an EMBL/GenBank/DDBJ whole genome shotgun (WGS) entry which is preliminary data.</text>
</comment>
<dbReference type="InterPro" id="IPR002104">
    <property type="entry name" value="Integrase_catalytic"/>
</dbReference>
<feature type="active site" evidence="9">
    <location>
        <position position="243"/>
    </location>
</feature>
<comment type="subcellular location">
    <subcellularLocation>
        <location evidence="1 9">Cytoplasm</location>
    </subcellularLocation>
</comment>
<feature type="active site" evidence="9">
    <location>
        <position position="246"/>
    </location>
</feature>
<dbReference type="Pfam" id="PF00589">
    <property type="entry name" value="Phage_integrase"/>
    <property type="match status" value="1"/>
</dbReference>
<keyword evidence="4 9" id="KW-0159">Chromosome partition</keyword>
<keyword evidence="13" id="KW-1185">Reference proteome</keyword>
<evidence type="ECO:0000313" key="12">
    <source>
        <dbReference type="EMBL" id="MDI2112315.1"/>
    </source>
</evidence>
<feature type="domain" description="Core-binding (CB)" evidence="11">
    <location>
        <begin position="1"/>
        <end position="88"/>
    </location>
</feature>
<dbReference type="PROSITE" id="PS51898">
    <property type="entry name" value="TYR_RECOMBINASE"/>
    <property type="match status" value="1"/>
</dbReference>
<protein>
    <recommendedName>
        <fullName evidence="9">Tyrosine recombinase XerC</fullName>
    </recommendedName>
</protein>
<name>A0ABT6Q5Z6_9PROT</name>
<dbReference type="RefSeq" id="WP_281461977.1">
    <property type="nucleotide sequence ID" value="NZ_JASBAN010000001.1"/>
</dbReference>
<keyword evidence="5 9" id="KW-0229">DNA integration</keyword>
<feature type="active site" evidence="9">
    <location>
        <position position="151"/>
    </location>
</feature>
<evidence type="ECO:0000256" key="2">
    <source>
        <dbReference type="ARBA" id="ARBA00022490"/>
    </source>
</evidence>
<comment type="subunit">
    <text evidence="9">Forms a cyclic heterotetrameric complex composed of two molecules of XerC and two molecules of XerD.</text>
</comment>
<evidence type="ECO:0000256" key="9">
    <source>
        <dbReference type="HAMAP-Rule" id="MF_01808"/>
    </source>
</evidence>
<evidence type="ECO:0000256" key="7">
    <source>
        <dbReference type="ARBA" id="ARBA00023172"/>
    </source>
</evidence>
<organism evidence="12 13">
    <name type="scientific">Commensalibacter nepenthis</name>
    <dbReference type="NCBI Taxonomy" id="3043872"/>
    <lineage>
        <taxon>Bacteria</taxon>
        <taxon>Pseudomonadati</taxon>
        <taxon>Pseudomonadota</taxon>
        <taxon>Alphaproteobacteria</taxon>
        <taxon>Acetobacterales</taxon>
        <taxon>Acetobacteraceae</taxon>
    </lineage>
</organism>
<dbReference type="Proteomes" id="UP001431775">
    <property type="component" value="Unassembled WGS sequence"/>
</dbReference>
<dbReference type="InterPro" id="IPR044068">
    <property type="entry name" value="CB"/>
</dbReference>
<keyword evidence="7 9" id="KW-0233">DNA recombination</keyword>
<dbReference type="PANTHER" id="PTHR30349:SF81">
    <property type="entry name" value="TYROSINE RECOMBINASE XERC"/>
    <property type="match status" value="1"/>
</dbReference>
<dbReference type="HAMAP" id="MF_01808">
    <property type="entry name" value="Recomb_XerC_XerD"/>
    <property type="match status" value="1"/>
</dbReference>
<dbReference type="InterPro" id="IPR010998">
    <property type="entry name" value="Integrase_recombinase_N"/>
</dbReference>
<feature type="active site" description="O-(3'-phospho-DNA)-tyrosine intermediate" evidence="9">
    <location>
        <position position="278"/>
    </location>
</feature>
<dbReference type="NCBIfam" id="NF001399">
    <property type="entry name" value="PRK00283.1"/>
    <property type="match status" value="1"/>
</dbReference>
<feature type="active site" evidence="9">
    <location>
        <position position="175"/>
    </location>
</feature>
<dbReference type="PROSITE" id="PS51900">
    <property type="entry name" value="CB"/>
    <property type="match status" value="1"/>
</dbReference>
<feature type="active site" evidence="9">
    <location>
        <position position="269"/>
    </location>
</feature>
<dbReference type="PANTHER" id="PTHR30349">
    <property type="entry name" value="PHAGE INTEGRASE-RELATED"/>
    <property type="match status" value="1"/>
</dbReference>
<evidence type="ECO:0000256" key="4">
    <source>
        <dbReference type="ARBA" id="ARBA00022829"/>
    </source>
</evidence>
<keyword evidence="8 9" id="KW-0131">Cell cycle</keyword>
<dbReference type="InterPro" id="IPR013762">
    <property type="entry name" value="Integrase-like_cat_sf"/>
</dbReference>
<evidence type="ECO:0000256" key="3">
    <source>
        <dbReference type="ARBA" id="ARBA00022618"/>
    </source>
</evidence>
<keyword evidence="2 9" id="KW-0963">Cytoplasm</keyword>
<sequence length="305" mass="34846">MNSSTYLESFLEMLAAERGASKNTLQAYQADLEDFLSYLVIQNDTKSLESVSKEIIQNYFEWMGKEGKSARTAARRLSCLRQFYLFLVKEGIRSDNPTYLLQNPYLPKTLPKYLTELEIGLLLDACVLLEDYRRGLVAKAALEILYSSGLRISELLKIRKDQIQSDTKILRIYGKGGKERFIPISDSAVEAAIDLKKNDHHLQSMFLFPGRDSSKNLTRQGFDKILYQVALKADLDPERISPHVLRHSFASHLLAHGADLRSLQMMLGHADISTTQIYTHVQIEQLEKTVRNHHPLAKEKDKKCE</sequence>
<dbReference type="Gene3D" id="1.10.150.130">
    <property type="match status" value="1"/>
</dbReference>
<gene>
    <name evidence="9" type="primary">xerC</name>
    <name evidence="12" type="ORF">QJV33_03260</name>
</gene>
<evidence type="ECO:0000259" key="11">
    <source>
        <dbReference type="PROSITE" id="PS51900"/>
    </source>
</evidence>
<dbReference type="InterPro" id="IPR004107">
    <property type="entry name" value="Integrase_SAM-like_N"/>
</dbReference>
<dbReference type="Gene3D" id="1.10.443.10">
    <property type="entry name" value="Intergrase catalytic core"/>
    <property type="match status" value="1"/>
</dbReference>
<feature type="domain" description="Tyr recombinase" evidence="10">
    <location>
        <begin position="109"/>
        <end position="291"/>
    </location>
</feature>
<keyword evidence="6 9" id="KW-0238">DNA-binding</keyword>
<dbReference type="InterPro" id="IPR023009">
    <property type="entry name" value="Tyrosine_recombinase_XerC/XerD"/>
</dbReference>
<evidence type="ECO:0000256" key="1">
    <source>
        <dbReference type="ARBA" id="ARBA00004496"/>
    </source>
</evidence>
<accession>A0ABT6Q5Z6</accession>
<dbReference type="SUPFAM" id="SSF56349">
    <property type="entry name" value="DNA breaking-rejoining enzymes"/>
    <property type="match status" value="1"/>
</dbReference>
<keyword evidence="3 9" id="KW-0132">Cell division</keyword>
<comment type="similarity">
    <text evidence="9">Belongs to the 'phage' integrase family. XerC subfamily.</text>
</comment>
<evidence type="ECO:0000259" key="10">
    <source>
        <dbReference type="PROSITE" id="PS51898"/>
    </source>
</evidence>
<dbReference type="InterPro" id="IPR011010">
    <property type="entry name" value="DNA_brk_join_enz"/>
</dbReference>
<dbReference type="Pfam" id="PF02899">
    <property type="entry name" value="Phage_int_SAM_1"/>
    <property type="match status" value="1"/>
</dbReference>
<comment type="function">
    <text evidence="9">Site-specific tyrosine recombinase, which acts by catalyzing the cutting and rejoining of the recombining DNA molecules. The XerC-XerD complex is essential to convert dimers of the bacterial chromosome into monomers to permit their segregation at cell division. It also contributes to the segregational stability of plasmids.</text>
</comment>
<evidence type="ECO:0000256" key="8">
    <source>
        <dbReference type="ARBA" id="ARBA00023306"/>
    </source>
</evidence>
<reference evidence="12" key="1">
    <citation type="submission" date="2023-05" db="EMBL/GenBank/DDBJ databases">
        <title>Whole genome sequence of Commensalibacter sp.</title>
        <authorList>
            <person name="Charoenyingcharoen P."/>
            <person name="Yukphan P."/>
        </authorList>
    </citation>
    <scope>NUCLEOTIDE SEQUENCE</scope>
    <source>
        <strain evidence="12">TBRC 10068</strain>
    </source>
</reference>
<evidence type="ECO:0000313" key="13">
    <source>
        <dbReference type="Proteomes" id="UP001431775"/>
    </source>
</evidence>
<proteinExistence type="inferred from homology"/>
<dbReference type="EMBL" id="JASBAN010000001">
    <property type="protein sequence ID" value="MDI2112315.1"/>
    <property type="molecule type" value="Genomic_DNA"/>
</dbReference>
<evidence type="ECO:0000256" key="6">
    <source>
        <dbReference type="ARBA" id="ARBA00023125"/>
    </source>
</evidence>